<evidence type="ECO:0000313" key="2">
    <source>
        <dbReference type="EMBL" id="KAA9367420.1"/>
    </source>
</evidence>
<comment type="similarity">
    <text evidence="1">Belongs to the short-chain dehydrogenases/reductases (SDR) family.</text>
</comment>
<dbReference type="PANTHER" id="PTHR43943">
    <property type="entry name" value="DEHYDROGENASE/REDUCTASE (SDR FAMILY) MEMBER 4"/>
    <property type="match status" value="1"/>
</dbReference>
<accession>A0A5N1JVS9</accession>
<dbReference type="FunFam" id="3.40.50.720:FF:000084">
    <property type="entry name" value="Short-chain dehydrogenase reductase"/>
    <property type="match status" value="1"/>
</dbReference>
<proteinExistence type="inferred from homology"/>
<organism evidence="2 3">
    <name type="scientific">Ochrobactrum quorumnocens</name>
    <dbReference type="NCBI Taxonomy" id="271865"/>
    <lineage>
        <taxon>Bacteria</taxon>
        <taxon>Pseudomonadati</taxon>
        <taxon>Pseudomonadota</taxon>
        <taxon>Alphaproteobacteria</taxon>
        <taxon>Hyphomicrobiales</taxon>
        <taxon>Brucellaceae</taxon>
        <taxon>Brucella/Ochrobactrum group</taxon>
        <taxon>Ochrobactrum</taxon>
    </lineage>
</organism>
<dbReference type="PRINTS" id="PR00081">
    <property type="entry name" value="GDHRDH"/>
</dbReference>
<reference evidence="2 3" key="1">
    <citation type="submission" date="2019-09" db="EMBL/GenBank/DDBJ databases">
        <title>Biological control of the noxious weed angled onion (Allium triquetrum) thwarted by endophytic bacteria in Victoria, Australia.</title>
        <authorList>
            <person name="Tehranchian P."/>
            <person name="Adair R.J."/>
            <person name="Van T.H."/>
            <person name="Morrison P.D."/>
            <person name="Williams H."/>
            <person name="Lawrie A.C."/>
        </authorList>
    </citation>
    <scope>NUCLEOTIDE SEQUENCE [LARGE SCALE GENOMIC DNA]</scope>
    <source>
        <strain evidence="2 3">RPTAtOch1</strain>
    </source>
</reference>
<dbReference type="PRINTS" id="PR00080">
    <property type="entry name" value="SDRFAMILY"/>
</dbReference>
<gene>
    <name evidence="2" type="ORF">F3W84_13450</name>
</gene>
<dbReference type="PANTHER" id="PTHR43943:SF2">
    <property type="entry name" value="DEHYDROGENASE_REDUCTASE 4"/>
    <property type="match status" value="1"/>
</dbReference>
<dbReference type="Proteomes" id="UP000327108">
    <property type="component" value="Unassembled WGS sequence"/>
</dbReference>
<dbReference type="InterPro" id="IPR020904">
    <property type="entry name" value="Sc_DH/Rdtase_CS"/>
</dbReference>
<protein>
    <submittedName>
        <fullName evidence="2">SDR family oxidoreductase</fullName>
    </submittedName>
</protein>
<dbReference type="RefSeq" id="WP_151093851.1">
    <property type="nucleotide sequence ID" value="NZ_JBLZNM010000004.1"/>
</dbReference>
<evidence type="ECO:0000313" key="3">
    <source>
        <dbReference type="Proteomes" id="UP000327108"/>
    </source>
</evidence>
<keyword evidence="3" id="KW-1185">Reference proteome</keyword>
<sequence length="271" mass="29068">MSDYLASLFSLNGKTALIAGGAGAIGSAISEAFAKAGARVIVHDLAQDRLDALESRFLSEGLEFTGLQADLGWATACDELVERARAITGRIDILVNLQGANRRKPIADVSQDDFDLITSVNFRSVYFLSKAVQPLMKAQGGGKILHFSSLSANISFDTISVYAATKAAVTSLTKSMAHEWASDNIQVNAIEPGFVKTEFTKPLWDDEYRGRWFASYIPAGRLAVPDDLIATALSLVAPSSQYITGRAVVVDGGVLSGDSWVQNPDKPSFYP</sequence>
<dbReference type="AlphaFoldDB" id="A0A5N1JVS9"/>
<evidence type="ECO:0000256" key="1">
    <source>
        <dbReference type="ARBA" id="ARBA00006484"/>
    </source>
</evidence>
<dbReference type="SUPFAM" id="SSF51735">
    <property type="entry name" value="NAD(P)-binding Rossmann-fold domains"/>
    <property type="match status" value="1"/>
</dbReference>
<dbReference type="Gene3D" id="3.40.50.720">
    <property type="entry name" value="NAD(P)-binding Rossmann-like Domain"/>
    <property type="match status" value="1"/>
</dbReference>
<name>A0A5N1JVS9_9HYPH</name>
<dbReference type="Pfam" id="PF13561">
    <property type="entry name" value="adh_short_C2"/>
    <property type="match status" value="1"/>
</dbReference>
<dbReference type="PROSITE" id="PS00061">
    <property type="entry name" value="ADH_SHORT"/>
    <property type="match status" value="1"/>
</dbReference>
<comment type="caution">
    <text evidence="2">The sequence shown here is derived from an EMBL/GenBank/DDBJ whole genome shotgun (WGS) entry which is preliminary data.</text>
</comment>
<dbReference type="InterPro" id="IPR002347">
    <property type="entry name" value="SDR_fam"/>
</dbReference>
<dbReference type="EMBL" id="VYXQ01000012">
    <property type="protein sequence ID" value="KAA9367420.1"/>
    <property type="molecule type" value="Genomic_DNA"/>
</dbReference>
<dbReference type="InterPro" id="IPR036291">
    <property type="entry name" value="NAD(P)-bd_dom_sf"/>
</dbReference>